<sequence length="112" mass="12456">MHTRVIEPSLRDAHGTDGSAVAYRRDWQLTIKFCASVELDHGQALVERMVLGNAPFCIVEHLGHPWQAGRCADTGSLRVTPRVTHGPRRRRRGGHQLADRDLTEAVGRIVQG</sequence>
<dbReference type="AlphaFoldDB" id="A0A7S4GC61"/>
<feature type="compositionally biased region" description="Basic residues" evidence="1">
    <location>
        <begin position="85"/>
        <end position="94"/>
    </location>
</feature>
<feature type="region of interest" description="Disordered" evidence="1">
    <location>
        <begin position="78"/>
        <end position="98"/>
    </location>
</feature>
<dbReference type="EMBL" id="HBJA01126140">
    <property type="protein sequence ID" value="CAE0832145.1"/>
    <property type="molecule type" value="Transcribed_RNA"/>
</dbReference>
<name>A0A7S4GC61_9EUGL</name>
<gene>
    <name evidence="2" type="ORF">EGYM00163_LOCUS43428</name>
</gene>
<proteinExistence type="predicted"/>
<evidence type="ECO:0000256" key="1">
    <source>
        <dbReference type="SAM" id="MobiDB-lite"/>
    </source>
</evidence>
<organism evidence="2">
    <name type="scientific">Eutreptiella gymnastica</name>
    <dbReference type="NCBI Taxonomy" id="73025"/>
    <lineage>
        <taxon>Eukaryota</taxon>
        <taxon>Discoba</taxon>
        <taxon>Euglenozoa</taxon>
        <taxon>Euglenida</taxon>
        <taxon>Spirocuta</taxon>
        <taxon>Euglenophyceae</taxon>
        <taxon>Eutreptiales</taxon>
        <taxon>Eutreptiaceae</taxon>
        <taxon>Eutreptiella</taxon>
    </lineage>
</organism>
<reference evidence="2" key="1">
    <citation type="submission" date="2021-01" db="EMBL/GenBank/DDBJ databases">
        <authorList>
            <person name="Corre E."/>
            <person name="Pelletier E."/>
            <person name="Niang G."/>
            <person name="Scheremetjew M."/>
            <person name="Finn R."/>
            <person name="Kale V."/>
            <person name="Holt S."/>
            <person name="Cochrane G."/>
            <person name="Meng A."/>
            <person name="Brown T."/>
            <person name="Cohen L."/>
        </authorList>
    </citation>
    <scope>NUCLEOTIDE SEQUENCE</scope>
    <source>
        <strain evidence="2">CCMP1594</strain>
    </source>
</reference>
<accession>A0A7S4GC61</accession>
<evidence type="ECO:0000313" key="2">
    <source>
        <dbReference type="EMBL" id="CAE0832145.1"/>
    </source>
</evidence>
<protein>
    <submittedName>
        <fullName evidence="2">Uncharacterized protein</fullName>
    </submittedName>
</protein>